<dbReference type="Proteomes" id="UP001596978">
    <property type="component" value="Unassembled WGS sequence"/>
</dbReference>
<organism evidence="3 4">
    <name type="scientific">Sungkyunkwania multivorans</name>
    <dbReference type="NCBI Taxonomy" id="1173618"/>
    <lineage>
        <taxon>Bacteria</taxon>
        <taxon>Pseudomonadati</taxon>
        <taxon>Bacteroidota</taxon>
        <taxon>Flavobacteriia</taxon>
        <taxon>Flavobacteriales</taxon>
        <taxon>Flavobacteriaceae</taxon>
        <taxon>Sungkyunkwania</taxon>
    </lineage>
</organism>
<sequence length="172" mass="19718">MNTKTIFISLFFTIIGVTVFAQTKVGTVDIDYILSQMPETKQVQSELEKYTKELDSTLQIKLKDYQEKVNFVKPKIDTMTGAERKTASEEILAMENDIQKFRQNGAALAQIRKDDLLRPLYQKIGKYIEEIAKEKAYTQILTFDGNHLAYFDRSHDISIAVLAKMGITPKKE</sequence>
<dbReference type="PANTHER" id="PTHR35089:SF1">
    <property type="entry name" value="CHAPERONE PROTEIN SKP"/>
    <property type="match status" value="1"/>
</dbReference>
<comment type="caution">
    <text evidence="3">The sequence shown here is derived from an EMBL/GenBank/DDBJ whole genome shotgun (WGS) entry which is preliminary data.</text>
</comment>
<dbReference type="Gene3D" id="3.30.910.20">
    <property type="entry name" value="Skp domain"/>
    <property type="match status" value="1"/>
</dbReference>
<protein>
    <submittedName>
        <fullName evidence="3">OmpH family outer membrane protein</fullName>
    </submittedName>
</protein>
<evidence type="ECO:0000256" key="2">
    <source>
        <dbReference type="ARBA" id="ARBA00022729"/>
    </source>
</evidence>
<accession>A0ABW3D2E3</accession>
<proteinExistence type="inferred from homology"/>
<evidence type="ECO:0000313" key="4">
    <source>
        <dbReference type="Proteomes" id="UP001596978"/>
    </source>
</evidence>
<dbReference type="PANTHER" id="PTHR35089">
    <property type="entry name" value="CHAPERONE PROTEIN SKP"/>
    <property type="match status" value="1"/>
</dbReference>
<dbReference type="InterPro" id="IPR024930">
    <property type="entry name" value="Skp_dom_sf"/>
</dbReference>
<comment type="similarity">
    <text evidence="1">Belongs to the Skp family.</text>
</comment>
<keyword evidence="2" id="KW-0732">Signal</keyword>
<dbReference type="EMBL" id="JBHTJH010000025">
    <property type="protein sequence ID" value="MFD0864158.1"/>
    <property type="molecule type" value="Genomic_DNA"/>
</dbReference>
<reference evidence="4" key="1">
    <citation type="journal article" date="2019" name="Int. J. Syst. Evol. Microbiol.">
        <title>The Global Catalogue of Microorganisms (GCM) 10K type strain sequencing project: providing services to taxonomists for standard genome sequencing and annotation.</title>
        <authorList>
            <consortium name="The Broad Institute Genomics Platform"/>
            <consortium name="The Broad Institute Genome Sequencing Center for Infectious Disease"/>
            <person name="Wu L."/>
            <person name="Ma J."/>
        </authorList>
    </citation>
    <scope>NUCLEOTIDE SEQUENCE [LARGE SCALE GENOMIC DNA]</scope>
    <source>
        <strain evidence="4">CCUG 62952</strain>
    </source>
</reference>
<name>A0ABW3D2E3_9FLAO</name>
<evidence type="ECO:0000313" key="3">
    <source>
        <dbReference type="EMBL" id="MFD0864158.1"/>
    </source>
</evidence>
<dbReference type="InterPro" id="IPR005632">
    <property type="entry name" value="Chaperone_Skp"/>
</dbReference>
<evidence type="ECO:0000256" key="1">
    <source>
        <dbReference type="ARBA" id="ARBA00009091"/>
    </source>
</evidence>
<gene>
    <name evidence="3" type="ORF">ACFQ1M_18225</name>
</gene>
<dbReference type="Pfam" id="PF03938">
    <property type="entry name" value="OmpH"/>
    <property type="match status" value="1"/>
</dbReference>
<dbReference type="SUPFAM" id="SSF111384">
    <property type="entry name" value="OmpH-like"/>
    <property type="match status" value="1"/>
</dbReference>
<keyword evidence="4" id="KW-1185">Reference proteome</keyword>
<dbReference type="RefSeq" id="WP_386411277.1">
    <property type="nucleotide sequence ID" value="NZ_JBHTJH010000025.1"/>
</dbReference>
<dbReference type="SMART" id="SM00935">
    <property type="entry name" value="OmpH"/>
    <property type="match status" value="1"/>
</dbReference>